<proteinExistence type="predicted"/>
<evidence type="ECO:0000256" key="1">
    <source>
        <dbReference type="SAM" id="MobiDB-lite"/>
    </source>
</evidence>
<name>A0A4U0Q3M3_9NEIS</name>
<gene>
    <name evidence="2" type="ORF">FAZ21_06185</name>
</gene>
<accession>A0A4U0Q3M3</accession>
<feature type="region of interest" description="Disordered" evidence="1">
    <location>
        <begin position="1"/>
        <end position="24"/>
    </location>
</feature>
<organism evidence="2 3">
    <name type="scientific">Chitiniphilus eburneus</name>
    <dbReference type="NCBI Taxonomy" id="2571148"/>
    <lineage>
        <taxon>Bacteria</taxon>
        <taxon>Pseudomonadati</taxon>
        <taxon>Pseudomonadota</taxon>
        <taxon>Betaproteobacteria</taxon>
        <taxon>Neisseriales</taxon>
        <taxon>Chitinibacteraceae</taxon>
        <taxon>Chitiniphilus</taxon>
    </lineage>
</organism>
<protein>
    <submittedName>
        <fullName evidence="2">Uncharacterized protein</fullName>
    </submittedName>
</protein>
<keyword evidence="3" id="KW-1185">Reference proteome</keyword>
<dbReference type="EMBL" id="SUMF01000004">
    <property type="protein sequence ID" value="TJZ75686.1"/>
    <property type="molecule type" value="Genomic_DNA"/>
</dbReference>
<evidence type="ECO:0000313" key="3">
    <source>
        <dbReference type="Proteomes" id="UP000310016"/>
    </source>
</evidence>
<sequence>MVRSASRAWAWASDGTPVTTGVGVGPTGVGVGTTGVGVGPTGVGVGTTGVGVGLPPPQAPMSCHSVPLAAGFQLAPT</sequence>
<reference evidence="2 3" key="1">
    <citation type="submission" date="2019-04" db="EMBL/GenBank/DDBJ databases">
        <title>Chitiniphilus eburnea sp. nov., a novel chitinolytic bacterium isolated from aquaculture sludge.</title>
        <authorList>
            <person name="Sheng M."/>
        </authorList>
    </citation>
    <scope>NUCLEOTIDE SEQUENCE [LARGE SCALE GENOMIC DNA]</scope>
    <source>
        <strain evidence="2 3">HX-2-15</strain>
    </source>
</reference>
<dbReference type="AlphaFoldDB" id="A0A4U0Q3M3"/>
<dbReference type="Proteomes" id="UP000310016">
    <property type="component" value="Unassembled WGS sequence"/>
</dbReference>
<comment type="caution">
    <text evidence="2">The sequence shown here is derived from an EMBL/GenBank/DDBJ whole genome shotgun (WGS) entry which is preliminary data.</text>
</comment>
<feature type="compositionally biased region" description="Low complexity" evidence="1">
    <location>
        <begin position="1"/>
        <end position="21"/>
    </location>
</feature>
<evidence type="ECO:0000313" key="2">
    <source>
        <dbReference type="EMBL" id="TJZ75686.1"/>
    </source>
</evidence>